<protein>
    <submittedName>
        <fullName evidence="2">Holin of 3TMs, for gene-transfer release</fullName>
    </submittedName>
</protein>
<keyword evidence="1" id="KW-1133">Transmembrane helix</keyword>
<dbReference type="Pfam" id="PF11351">
    <property type="entry name" value="GTA_holin_3TM"/>
    <property type="match status" value="1"/>
</dbReference>
<feature type="transmembrane region" description="Helical" evidence="1">
    <location>
        <begin position="73"/>
        <end position="91"/>
    </location>
</feature>
<dbReference type="EMBL" id="LR798318">
    <property type="protein sequence ID" value="CAB5223404.1"/>
    <property type="molecule type" value="Genomic_DNA"/>
</dbReference>
<keyword evidence="1" id="KW-0812">Transmembrane</keyword>
<feature type="transmembrane region" description="Helical" evidence="1">
    <location>
        <begin position="97"/>
        <end position="117"/>
    </location>
</feature>
<name>A0A6J7X545_9CAUD</name>
<reference evidence="2" key="1">
    <citation type="submission" date="2020-05" db="EMBL/GenBank/DDBJ databases">
        <authorList>
            <person name="Chiriac C."/>
            <person name="Salcher M."/>
            <person name="Ghai R."/>
            <person name="Kavagutti S V."/>
        </authorList>
    </citation>
    <scope>NUCLEOTIDE SEQUENCE</scope>
</reference>
<proteinExistence type="predicted"/>
<dbReference type="InterPro" id="IPR021497">
    <property type="entry name" value="GTA_holin_3TM"/>
</dbReference>
<accession>A0A6J7X545</accession>
<organism evidence="2">
    <name type="scientific">uncultured Caudovirales phage</name>
    <dbReference type="NCBI Taxonomy" id="2100421"/>
    <lineage>
        <taxon>Viruses</taxon>
        <taxon>Duplodnaviria</taxon>
        <taxon>Heunggongvirae</taxon>
        <taxon>Uroviricota</taxon>
        <taxon>Caudoviricetes</taxon>
        <taxon>Peduoviridae</taxon>
        <taxon>Maltschvirus</taxon>
        <taxon>Maltschvirus maltsch</taxon>
    </lineage>
</organism>
<gene>
    <name evidence="2" type="ORF">UFOVP381_42</name>
</gene>
<evidence type="ECO:0000313" key="2">
    <source>
        <dbReference type="EMBL" id="CAB5223404.1"/>
    </source>
</evidence>
<sequence length="138" mass="15520">MILDILNIGGKIIDKIFPDANAAEQAKLKLLELQQSGELQKMQAEMQEQQEVTKRHSADMASDSWLSKNIRPMTLIAILSGYFTFAMMSAFDLDTHAAYVELLGQWGMLIMSFYFGGRTLEKIIDMKASRGEKPNDGK</sequence>
<evidence type="ECO:0000256" key="1">
    <source>
        <dbReference type="SAM" id="Phobius"/>
    </source>
</evidence>
<keyword evidence="1" id="KW-0472">Membrane</keyword>